<feature type="region of interest" description="Disordered" evidence="5">
    <location>
        <begin position="226"/>
        <end position="267"/>
    </location>
</feature>
<comment type="subcellular location">
    <subcellularLocation>
        <location evidence="1">Nucleus</location>
    </subcellularLocation>
</comment>
<dbReference type="CDD" id="cd18954">
    <property type="entry name" value="bHLH_TS_bHLHe22_bHLHb5"/>
    <property type="match status" value="1"/>
</dbReference>
<evidence type="ECO:0000313" key="7">
    <source>
        <dbReference type="EMBL" id="KAH3826801.1"/>
    </source>
</evidence>
<dbReference type="GO" id="GO:0070888">
    <property type="term" value="F:E-box binding"/>
    <property type="evidence" value="ECO:0007669"/>
    <property type="project" value="TreeGrafter"/>
</dbReference>
<dbReference type="Gene3D" id="4.10.280.10">
    <property type="entry name" value="Helix-loop-helix DNA-binding domain"/>
    <property type="match status" value="1"/>
</dbReference>
<evidence type="ECO:0000256" key="4">
    <source>
        <dbReference type="ARBA" id="ARBA00023242"/>
    </source>
</evidence>
<dbReference type="InterPro" id="IPR036638">
    <property type="entry name" value="HLH_DNA-bd_sf"/>
</dbReference>
<keyword evidence="2" id="KW-0805">Transcription regulation</keyword>
<dbReference type="GO" id="GO:0005634">
    <property type="term" value="C:nucleus"/>
    <property type="evidence" value="ECO:0007669"/>
    <property type="project" value="UniProtKB-SubCell"/>
</dbReference>
<organism evidence="7 8">
    <name type="scientific">Dreissena polymorpha</name>
    <name type="common">Zebra mussel</name>
    <name type="synonym">Mytilus polymorpha</name>
    <dbReference type="NCBI Taxonomy" id="45954"/>
    <lineage>
        <taxon>Eukaryota</taxon>
        <taxon>Metazoa</taxon>
        <taxon>Spiralia</taxon>
        <taxon>Lophotrochozoa</taxon>
        <taxon>Mollusca</taxon>
        <taxon>Bivalvia</taxon>
        <taxon>Autobranchia</taxon>
        <taxon>Heteroconchia</taxon>
        <taxon>Euheterodonta</taxon>
        <taxon>Imparidentia</taxon>
        <taxon>Neoheterodontei</taxon>
        <taxon>Myida</taxon>
        <taxon>Dreissenoidea</taxon>
        <taxon>Dreissenidae</taxon>
        <taxon>Dreissena</taxon>
    </lineage>
</organism>
<dbReference type="InterPro" id="IPR011598">
    <property type="entry name" value="bHLH_dom"/>
</dbReference>
<accession>A0A9D4H004</accession>
<feature type="region of interest" description="Disordered" evidence="5">
    <location>
        <begin position="45"/>
        <end position="76"/>
    </location>
</feature>
<evidence type="ECO:0000259" key="6">
    <source>
        <dbReference type="PROSITE" id="PS50888"/>
    </source>
</evidence>
<dbReference type="SMART" id="SM00353">
    <property type="entry name" value="HLH"/>
    <property type="match status" value="1"/>
</dbReference>
<evidence type="ECO:0000313" key="8">
    <source>
        <dbReference type="Proteomes" id="UP000828390"/>
    </source>
</evidence>
<proteinExistence type="predicted"/>
<reference evidence="7" key="1">
    <citation type="journal article" date="2019" name="bioRxiv">
        <title>The Genome of the Zebra Mussel, Dreissena polymorpha: A Resource for Invasive Species Research.</title>
        <authorList>
            <person name="McCartney M.A."/>
            <person name="Auch B."/>
            <person name="Kono T."/>
            <person name="Mallez S."/>
            <person name="Zhang Y."/>
            <person name="Obille A."/>
            <person name="Becker A."/>
            <person name="Abrahante J.E."/>
            <person name="Garbe J."/>
            <person name="Badalamenti J.P."/>
            <person name="Herman A."/>
            <person name="Mangelson H."/>
            <person name="Liachko I."/>
            <person name="Sullivan S."/>
            <person name="Sone E.D."/>
            <person name="Koren S."/>
            <person name="Silverstein K.A.T."/>
            <person name="Beckman K.B."/>
            <person name="Gohl D.M."/>
        </authorList>
    </citation>
    <scope>NUCLEOTIDE SEQUENCE</scope>
    <source>
        <strain evidence="7">Duluth1</strain>
        <tissue evidence="7">Whole animal</tissue>
    </source>
</reference>
<dbReference type="GO" id="GO:0061564">
    <property type="term" value="P:axon development"/>
    <property type="evidence" value="ECO:0007669"/>
    <property type="project" value="TreeGrafter"/>
</dbReference>
<dbReference type="PANTHER" id="PTHR19290">
    <property type="entry name" value="BASIC HELIX-LOOP-HELIX PROTEIN NEUROGENIN-RELATED"/>
    <property type="match status" value="1"/>
</dbReference>
<keyword evidence="4" id="KW-0539">Nucleus</keyword>
<dbReference type="GO" id="GO:0007423">
    <property type="term" value="P:sensory organ development"/>
    <property type="evidence" value="ECO:0007669"/>
    <property type="project" value="TreeGrafter"/>
</dbReference>
<name>A0A9D4H004_DREPO</name>
<dbReference type="Pfam" id="PF00010">
    <property type="entry name" value="HLH"/>
    <property type="match status" value="1"/>
</dbReference>
<keyword evidence="3" id="KW-0804">Transcription</keyword>
<evidence type="ECO:0000256" key="3">
    <source>
        <dbReference type="ARBA" id="ARBA00023163"/>
    </source>
</evidence>
<dbReference type="PANTHER" id="PTHR19290:SF104">
    <property type="entry name" value="GH17679P"/>
    <property type="match status" value="1"/>
</dbReference>
<dbReference type="FunFam" id="4.10.280.10:FF:000026">
    <property type="entry name" value="Basic helix-loop-helix family, member e23"/>
    <property type="match status" value="1"/>
</dbReference>
<dbReference type="GO" id="GO:0000981">
    <property type="term" value="F:DNA-binding transcription factor activity, RNA polymerase II-specific"/>
    <property type="evidence" value="ECO:0007669"/>
    <property type="project" value="TreeGrafter"/>
</dbReference>
<dbReference type="PROSITE" id="PS50888">
    <property type="entry name" value="BHLH"/>
    <property type="match status" value="1"/>
</dbReference>
<evidence type="ECO:0000256" key="5">
    <source>
        <dbReference type="SAM" id="MobiDB-lite"/>
    </source>
</evidence>
<dbReference type="GO" id="GO:0045944">
    <property type="term" value="P:positive regulation of transcription by RNA polymerase II"/>
    <property type="evidence" value="ECO:0007669"/>
    <property type="project" value="TreeGrafter"/>
</dbReference>
<dbReference type="SUPFAM" id="SSF47459">
    <property type="entry name" value="HLH, helix-loop-helix DNA-binding domain"/>
    <property type="match status" value="1"/>
</dbReference>
<dbReference type="Proteomes" id="UP000828390">
    <property type="component" value="Unassembled WGS sequence"/>
</dbReference>
<sequence>MDKNELQNPADLFATKSPMFAKGFCHDLDGFSQDPGDIRKPGHIFASGSNADDDEVTSKLNGSRGPYIDERKGDFQNNCGCDDDSNAGGTDTEMESFGQYYEDNEISGKIKERKPKSEKVVRLNINARERRRMHDLNDALDELRSVIPYAHSPSVRKLSKIATLLLAKNYIMMQANALDEMRRVIGYMNASMPAVTPPSASFDSFTAFRRYPVEFTEVDAYDEVFSTHQRRGDRDASGGIKKTADGGQTPDLLMSGPQLPSATLYRK</sequence>
<evidence type="ECO:0000256" key="1">
    <source>
        <dbReference type="ARBA" id="ARBA00004123"/>
    </source>
</evidence>
<dbReference type="AlphaFoldDB" id="A0A9D4H004"/>
<comment type="caution">
    <text evidence="7">The sequence shown here is derived from an EMBL/GenBank/DDBJ whole genome shotgun (WGS) entry which is preliminary data.</text>
</comment>
<feature type="domain" description="BHLH" evidence="6">
    <location>
        <begin position="120"/>
        <end position="174"/>
    </location>
</feature>
<dbReference type="GO" id="GO:0046983">
    <property type="term" value="F:protein dimerization activity"/>
    <property type="evidence" value="ECO:0007669"/>
    <property type="project" value="InterPro"/>
</dbReference>
<dbReference type="InterPro" id="IPR050359">
    <property type="entry name" value="bHLH_transcription_factors"/>
</dbReference>
<dbReference type="EMBL" id="JAIWYP010000005">
    <property type="protein sequence ID" value="KAH3826801.1"/>
    <property type="molecule type" value="Genomic_DNA"/>
</dbReference>
<evidence type="ECO:0000256" key="2">
    <source>
        <dbReference type="ARBA" id="ARBA00023015"/>
    </source>
</evidence>
<reference evidence="7" key="2">
    <citation type="submission" date="2020-11" db="EMBL/GenBank/DDBJ databases">
        <authorList>
            <person name="McCartney M.A."/>
            <person name="Auch B."/>
            <person name="Kono T."/>
            <person name="Mallez S."/>
            <person name="Becker A."/>
            <person name="Gohl D.M."/>
            <person name="Silverstein K.A.T."/>
            <person name="Koren S."/>
            <person name="Bechman K.B."/>
            <person name="Herman A."/>
            <person name="Abrahante J.E."/>
            <person name="Garbe J."/>
        </authorList>
    </citation>
    <scope>NUCLEOTIDE SEQUENCE</scope>
    <source>
        <strain evidence="7">Duluth1</strain>
        <tissue evidence="7">Whole animal</tissue>
    </source>
</reference>
<gene>
    <name evidence="7" type="ORF">DPMN_128713</name>
</gene>
<protein>
    <recommendedName>
        <fullName evidence="6">BHLH domain-containing protein</fullName>
    </recommendedName>
</protein>
<keyword evidence="8" id="KW-1185">Reference proteome</keyword>